<dbReference type="PROSITE" id="PS00708">
    <property type="entry name" value="PRO_ENDOPEP_SER"/>
    <property type="match status" value="1"/>
</dbReference>
<accession>A0ABW1M5L9</accession>
<dbReference type="InterPro" id="IPR002470">
    <property type="entry name" value="Peptidase_S9A"/>
</dbReference>
<dbReference type="EMBL" id="JBHSPT010000076">
    <property type="protein sequence ID" value="MFC6059145.1"/>
    <property type="molecule type" value="Genomic_DNA"/>
</dbReference>
<organism evidence="5 6">
    <name type="scientific">Streptomyces pratens</name>
    <dbReference type="NCBI Taxonomy" id="887456"/>
    <lineage>
        <taxon>Bacteria</taxon>
        <taxon>Bacillati</taxon>
        <taxon>Actinomycetota</taxon>
        <taxon>Actinomycetes</taxon>
        <taxon>Kitasatosporales</taxon>
        <taxon>Streptomycetaceae</taxon>
        <taxon>Streptomyces</taxon>
    </lineage>
</organism>
<dbReference type="InterPro" id="IPR029058">
    <property type="entry name" value="AB_hydrolase_fold"/>
</dbReference>
<keyword evidence="6" id="KW-1185">Reference proteome</keyword>
<dbReference type="InterPro" id="IPR002469">
    <property type="entry name" value="Peptidase_S9B_N"/>
</dbReference>
<comment type="caution">
    <text evidence="5">The sequence shown here is derived from an EMBL/GenBank/DDBJ whole genome shotgun (WGS) entry which is preliminary data.</text>
</comment>
<dbReference type="Proteomes" id="UP001596242">
    <property type="component" value="Unassembled WGS sequence"/>
</dbReference>
<dbReference type="Pfam" id="PF00930">
    <property type="entry name" value="DPPIV_N"/>
    <property type="match status" value="1"/>
</dbReference>
<dbReference type="InterPro" id="IPR001375">
    <property type="entry name" value="Peptidase_S9_cat"/>
</dbReference>
<dbReference type="SUPFAM" id="SSF82171">
    <property type="entry name" value="DPP6 N-terminal domain-like"/>
    <property type="match status" value="1"/>
</dbReference>
<evidence type="ECO:0000313" key="5">
    <source>
        <dbReference type="EMBL" id="MFC6059145.1"/>
    </source>
</evidence>
<gene>
    <name evidence="5" type="ORF">ACFP50_28160</name>
</gene>
<dbReference type="PANTHER" id="PTHR11731:SF193">
    <property type="entry name" value="DIPEPTIDYL PEPTIDASE 9"/>
    <property type="match status" value="1"/>
</dbReference>
<feature type="domain" description="Peptidase S9 prolyl oligopeptidase catalytic" evidence="3">
    <location>
        <begin position="510"/>
        <end position="711"/>
    </location>
</feature>
<dbReference type="Pfam" id="PF00326">
    <property type="entry name" value="Peptidase_S9"/>
    <property type="match status" value="1"/>
</dbReference>
<dbReference type="PRINTS" id="PR00862">
    <property type="entry name" value="PROLIGOPTASE"/>
</dbReference>
<protein>
    <submittedName>
        <fullName evidence="5">Prolyl oligopeptidase family serine peptidase</fullName>
    </submittedName>
</protein>
<evidence type="ECO:0000313" key="6">
    <source>
        <dbReference type="Proteomes" id="UP001596242"/>
    </source>
</evidence>
<proteinExistence type="predicted"/>
<evidence type="ECO:0000256" key="2">
    <source>
        <dbReference type="ARBA" id="ARBA00022801"/>
    </source>
</evidence>
<evidence type="ECO:0000259" key="4">
    <source>
        <dbReference type="Pfam" id="PF00930"/>
    </source>
</evidence>
<dbReference type="Gene3D" id="3.40.50.1820">
    <property type="entry name" value="alpha/beta hydrolase"/>
    <property type="match status" value="1"/>
</dbReference>
<dbReference type="Gene3D" id="2.140.10.30">
    <property type="entry name" value="Dipeptidylpeptidase IV, N-terminal domain"/>
    <property type="match status" value="1"/>
</dbReference>
<keyword evidence="1" id="KW-0645">Protease</keyword>
<reference evidence="6" key="1">
    <citation type="journal article" date="2019" name="Int. J. Syst. Evol. Microbiol.">
        <title>The Global Catalogue of Microorganisms (GCM) 10K type strain sequencing project: providing services to taxonomists for standard genome sequencing and annotation.</title>
        <authorList>
            <consortium name="The Broad Institute Genomics Platform"/>
            <consortium name="The Broad Institute Genome Sequencing Center for Infectious Disease"/>
            <person name="Wu L."/>
            <person name="Ma J."/>
        </authorList>
    </citation>
    <scope>NUCLEOTIDE SEQUENCE [LARGE SCALE GENOMIC DNA]</scope>
    <source>
        <strain evidence="6">JCM 12763</strain>
    </source>
</reference>
<evidence type="ECO:0000259" key="3">
    <source>
        <dbReference type="Pfam" id="PF00326"/>
    </source>
</evidence>
<dbReference type="RefSeq" id="WP_386402961.1">
    <property type="nucleotide sequence ID" value="NZ_JBHSPT010000076.1"/>
</dbReference>
<evidence type="ECO:0000256" key="1">
    <source>
        <dbReference type="ARBA" id="ARBA00022670"/>
    </source>
</evidence>
<dbReference type="PANTHER" id="PTHR11731">
    <property type="entry name" value="PROTEASE FAMILY S9B,C DIPEPTIDYL-PEPTIDASE IV-RELATED"/>
    <property type="match status" value="1"/>
</dbReference>
<keyword evidence="2" id="KW-0378">Hydrolase</keyword>
<feature type="domain" description="Dipeptidylpeptidase IV N-terminal" evidence="4">
    <location>
        <begin position="112"/>
        <end position="346"/>
    </location>
</feature>
<sequence length="718" mass="77173">MTTDADSFPRRHARTQRFTLGAPRSFTVAPDGSRVAFLRSGSGTDRANSLWVLDPRDGGERVAADPRALLGGAAESLSAQERARRERSREGGAGIVGYATDGEAELASFALSGRLFTADLPAGTARELPTPGPVIDPRPSPDGRHIAYVAQGALRVVGAEGADDRALATPETENVTYGLAEFIAAEEMGRSRGFWWAPESDRLLVARADDTPVRRWWISDPAHPDRKPQRVAYPAAGTPNAEVRLFVIGLDGARTEVVWDRVRYPYMAHAHWSAAGAPLLLVQARDQRSQLFLAVDPDTGATRMVHADEDPVWLDLFAGVPCWSPSGQLVRITDEGGARRIAVGERPLTGPQLHVRAVLDVSDDDVLVSASAGAEPGSRPGAADGGPEIGEVHVYRVNELGVERVSQEPGVHSAVRAGGVTVLVSATPDRPGTRARILRDGKPTATVRSYAEDPGMSPRMTLTQRGARRIPCAVLMPTDYHGDTPLPVLMDPYGGPHGQRVTAAHNPHLTSQWFADQGFAVIVADGRGTPGHSPAWEKAVKDDIAAITVQDQVDALQALASDFPLDLSRVAIRGWSFGGYLAALAALRRPDVFHAAVVGAPVTDLRLYDTHYQERYTGHPDEQPEVYRRNSVIDDAGLVDAATPHRPMMIIHGLADDNVVVAHSLRLSSALLAAGRPHEVLPLSGVTHMTPQEEVAENLLRLQLDFLRRSLAPAASEA</sequence>
<name>A0ABW1M5L9_9ACTN</name>
<dbReference type="InterPro" id="IPR002471">
    <property type="entry name" value="Pept_S9_AS"/>
</dbReference>
<dbReference type="SUPFAM" id="SSF53474">
    <property type="entry name" value="alpha/beta-Hydrolases"/>
    <property type="match status" value="1"/>
</dbReference>
<dbReference type="InterPro" id="IPR050278">
    <property type="entry name" value="Serine_Prot_S9B/DPPIV"/>
</dbReference>